<dbReference type="GO" id="GO:0008168">
    <property type="term" value="F:methyltransferase activity"/>
    <property type="evidence" value="ECO:0007669"/>
    <property type="project" value="UniProtKB-KW"/>
</dbReference>
<sequence length="49" mass="5432">MGLREQRDGETDVYQPAEDSQLLAETACERLTDDERAGTDPDPDPDPDP</sequence>
<feature type="compositionally biased region" description="Basic and acidic residues" evidence="1">
    <location>
        <begin position="1"/>
        <end position="10"/>
    </location>
</feature>
<dbReference type="GO" id="GO:0032259">
    <property type="term" value="P:methylation"/>
    <property type="evidence" value="ECO:0007669"/>
    <property type="project" value="UniProtKB-KW"/>
</dbReference>
<keyword evidence="2" id="KW-0489">Methyltransferase</keyword>
<name>M0MJ46_9EURY</name>
<keyword evidence="3" id="KW-1185">Reference proteome</keyword>
<feature type="compositionally biased region" description="Basic and acidic residues" evidence="1">
    <location>
        <begin position="30"/>
        <end position="39"/>
    </location>
</feature>
<feature type="region of interest" description="Disordered" evidence="1">
    <location>
        <begin position="1"/>
        <end position="22"/>
    </location>
</feature>
<dbReference type="AlphaFoldDB" id="M0MJ46"/>
<dbReference type="EMBL" id="AOMA01000016">
    <property type="protein sequence ID" value="EMA45696.1"/>
    <property type="molecule type" value="Genomic_DNA"/>
</dbReference>
<feature type="non-terminal residue" evidence="2">
    <location>
        <position position="49"/>
    </location>
</feature>
<reference evidence="2 3" key="1">
    <citation type="journal article" date="2014" name="PLoS Genet.">
        <title>Phylogenetically driven sequencing of extremely halophilic archaea reveals strategies for static and dynamic osmo-response.</title>
        <authorList>
            <person name="Becker E.A."/>
            <person name="Seitzer P.M."/>
            <person name="Tritt A."/>
            <person name="Larsen D."/>
            <person name="Krusor M."/>
            <person name="Yao A.I."/>
            <person name="Wu D."/>
            <person name="Madern D."/>
            <person name="Eisen J.A."/>
            <person name="Darling A.E."/>
            <person name="Facciotti M.T."/>
        </authorList>
    </citation>
    <scope>NUCLEOTIDE SEQUENCE [LARGE SCALE GENOMIC DNA]</scope>
    <source>
        <strain evidence="2 3">JCM 10879</strain>
    </source>
</reference>
<keyword evidence="2" id="KW-0808">Transferase</keyword>
<evidence type="ECO:0000256" key="1">
    <source>
        <dbReference type="SAM" id="MobiDB-lite"/>
    </source>
</evidence>
<accession>M0MJ46</accession>
<evidence type="ECO:0000313" key="3">
    <source>
        <dbReference type="Proteomes" id="UP000011607"/>
    </source>
</evidence>
<dbReference type="STRING" id="1227454.C446_02075"/>
<organism evidence="2 3">
    <name type="scientific">Halobiforma nitratireducens JCM 10879</name>
    <dbReference type="NCBI Taxonomy" id="1227454"/>
    <lineage>
        <taxon>Archaea</taxon>
        <taxon>Methanobacteriati</taxon>
        <taxon>Methanobacteriota</taxon>
        <taxon>Stenosarchaea group</taxon>
        <taxon>Halobacteria</taxon>
        <taxon>Halobacteriales</taxon>
        <taxon>Natrialbaceae</taxon>
        <taxon>Halobiforma</taxon>
    </lineage>
</organism>
<gene>
    <name evidence="2" type="ORF">C446_02075</name>
</gene>
<protein>
    <submittedName>
        <fullName evidence="2">Methylase</fullName>
    </submittedName>
</protein>
<dbReference type="Proteomes" id="UP000011607">
    <property type="component" value="Unassembled WGS sequence"/>
</dbReference>
<comment type="caution">
    <text evidence="2">The sequence shown here is derived from an EMBL/GenBank/DDBJ whole genome shotgun (WGS) entry which is preliminary data.</text>
</comment>
<evidence type="ECO:0000313" key="2">
    <source>
        <dbReference type="EMBL" id="EMA45696.1"/>
    </source>
</evidence>
<feature type="region of interest" description="Disordered" evidence="1">
    <location>
        <begin position="30"/>
        <end position="49"/>
    </location>
</feature>
<proteinExistence type="predicted"/>